<keyword evidence="1" id="KW-1133">Transmembrane helix</keyword>
<comment type="caution">
    <text evidence="2">The sequence shown here is derived from an EMBL/GenBank/DDBJ whole genome shotgun (WGS) entry which is preliminary data.</text>
</comment>
<feature type="transmembrane region" description="Helical" evidence="1">
    <location>
        <begin position="20"/>
        <end position="38"/>
    </location>
</feature>
<dbReference type="EMBL" id="AGWJ02000035">
    <property type="protein sequence ID" value="EHO77198.1"/>
    <property type="molecule type" value="Genomic_DNA"/>
</dbReference>
<dbReference type="Proteomes" id="UP000003233">
    <property type="component" value="Unassembled WGS sequence"/>
</dbReference>
<sequence>MSKKEKNYANEEFKGKVITVFVITLFLILNNIGFYWFFYCALNLSFKDSIFFTGYLDFSLLTVFLLERIKKISKKMFIVKYFFYFILICLFFALFILALRKNLI</sequence>
<proteinExistence type="predicted"/>
<dbReference type="BioCyc" id="FSP457404-HMP:GTSQ-3557-MONOMER"/>
<evidence type="ECO:0000256" key="1">
    <source>
        <dbReference type="SAM" id="Phobius"/>
    </source>
</evidence>
<evidence type="ECO:0000313" key="2">
    <source>
        <dbReference type="EMBL" id="EHO77198.1"/>
    </source>
</evidence>
<evidence type="ECO:0000313" key="3">
    <source>
        <dbReference type="Proteomes" id="UP000003233"/>
    </source>
</evidence>
<gene>
    <name evidence="2" type="ORF">HMPREF0402_03502</name>
</gene>
<name>H1PYK9_9FUSO</name>
<protein>
    <submittedName>
        <fullName evidence="2">Uncharacterized protein</fullName>
    </submittedName>
</protein>
<keyword evidence="1" id="KW-0472">Membrane</keyword>
<keyword evidence="1" id="KW-0812">Transmembrane</keyword>
<organism evidence="2 3">
    <name type="scientific">Fusobacterium ulcerans 12-1B</name>
    <dbReference type="NCBI Taxonomy" id="457404"/>
    <lineage>
        <taxon>Bacteria</taxon>
        <taxon>Fusobacteriati</taxon>
        <taxon>Fusobacteriota</taxon>
        <taxon>Fusobacteriia</taxon>
        <taxon>Fusobacteriales</taxon>
        <taxon>Fusobacteriaceae</taxon>
        <taxon>Fusobacterium</taxon>
    </lineage>
</organism>
<keyword evidence="3" id="KW-1185">Reference proteome</keyword>
<feature type="transmembrane region" description="Helical" evidence="1">
    <location>
        <begin position="81"/>
        <end position="99"/>
    </location>
</feature>
<feature type="transmembrane region" description="Helical" evidence="1">
    <location>
        <begin position="50"/>
        <end position="69"/>
    </location>
</feature>
<accession>H1PYK9</accession>
<dbReference type="AlphaFoldDB" id="H1PYK9"/>
<dbReference type="HOGENOM" id="CLU_2246077_0_0_0"/>
<dbReference type="PATRIC" id="fig|457404.5.peg.3521"/>
<reference evidence="2 3" key="1">
    <citation type="submission" date="2012-07" db="EMBL/GenBank/DDBJ databases">
        <title>The Genome Sequence of Fusobacterium ulcerans 12_1B.</title>
        <authorList>
            <consortium name="The Broad Institute Genome Sequencing Platform"/>
            <person name="Earl A."/>
            <person name="Ward D."/>
            <person name="Feldgarden M."/>
            <person name="Gevers D."/>
            <person name="Strauss J."/>
            <person name="Ambrose C.E."/>
            <person name="Allen-Vercoe E."/>
            <person name="Walker B."/>
            <person name="Young S.K."/>
            <person name="Zeng Q."/>
            <person name="Gargeya S."/>
            <person name="Fitzgerald M."/>
            <person name="Haas B."/>
            <person name="Abouelleil A."/>
            <person name="Alvarado L."/>
            <person name="Arachchi H.M."/>
            <person name="Berlin A.M."/>
            <person name="Chapman S.B."/>
            <person name="Goldberg J."/>
            <person name="Griggs A."/>
            <person name="Gujja S."/>
            <person name="Hansen M."/>
            <person name="Howarth C."/>
            <person name="Imamovic A."/>
            <person name="Larimer J."/>
            <person name="McCowen C."/>
            <person name="Montmayeur A."/>
            <person name="Murphy C."/>
            <person name="Neiman D."/>
            <person name="Pearson M."/>
            <person name="Priest M."/>
            <person name="Roberts A."/>
            <person name="Saif S."/>
            <person name="Shea T."/>
            <person name="Sisk P."/>
            <person name="Sykes S."/>
            <person name="Wortman J."/>
            <person name="Nusbaum C."/>
            <person name="Birren B."/>
        </authorList>
    </citation>
    <scope>NUCLEOTIDE SEQUENCE [LARGE SCALE GENOMIC DNA]</scope>
    <source>
        <strain evidence="2 3">12_1B</strain>
    </source>
</reference>